<keyword evidence="3" id="KW-1185">Reference proteome</keyword>
<evidence type="ECO:0000259" key="1">
    <source>
        <dbReference type="Pfam" id="PF06985"/>
    </source>
</evidence>
<dbReference type="OrthoDB" id="3486565at2759"/>
<dbReference type="AlphaFoldDB" id="A0A6G1ISE1"/>
<dbReference type="Pfam" id="PF06985">
    <property type="entry name" value="HET"/>
    <property type="match status" value="1"/>
</dbReference>
<dbReference type="PANTHER" id="PTHR33112:SF15">
    <property type="entry name" value="HETEROKARYON INCOMPATIBILITY DOMAIN-CONTAINING PROTEIN"/>
    <property type="match status" value="1"/>
</dbReference>
<organism evidence="2 3">
    <name type="scientific">Lentithecium fluviatile CBS 122367</name>
    <dbReference type="NCBI Taxonomy" id="1168545"/>
    <lineage>
        <taxon>Eukaryota</taxon>
        <taxon>Fungi</taxon>
        <taxon>Dikarya</taxon>
        <taxon>Ascomycota</taxon>
        <taxon>Pezizomycotina</taxon>
        <taxon>Dothideomycetes</taxon>
        <taxon>Pleosporomycetidae</taxon>
        <taxon>Pleosporales</taxon>
        <taxon>Massarineae</taxon>
        <taxon>Lentitheciaceae</taxon>
        <taxon>Lentithecium</taxon>
    </lineage>
</organism>
<sequence length="664" mass="76203">MSEKMSDVETFCKECMTVLSRLETGGDDLHENVLRVIECGKRCRFCRFVATSFGVDYLRELAETSEKNTVPYIYARVDQLEVGEDKFVSHADLDLRIYRVKTEARFKEQGTLEASKSFMMLGNSAKGLHRAMWSSAEPITFEARKPLLVNWLEECRTSHPKCRNTLSTDTPLAARILEIQVGCGEPRLRLMPTDNLDLHHTPYTVLSHCWGNVEIECKTTVDKLNSYHDSIDLGSLPKTFREALDIATTLGFRYLWIDSLCIVQDDSADWQRESAKMQYIFRAATLTISASSARNSTEGCGLSTVFPPAVRFTTPATAQGNRPAFFALREGLRGPLGTRNNYKGFKDFPVHKRAWIFQEKTLSRRILHAAHPLFFWQCTTYADDEDGFIDSNPRDAGIPMLASQVPEYVRGPRERWVDWSHEYASRKLTYASDNYAAFAGATALYQELTGDEPVLGLWKKDLVRHLAWDAWASPMEWHPLEEVRCPSWTWMSYPHGRINFHNWQHFDYREDAKKPILRYEASVLSVSVGWTGQPLVSSPLPSSSIKLNGLVDTFQPPEPRPPRLGYKGRTHWDPDFLLRGFPKETDQYGRYFDVLALFAREEETTYYTHLGPRIEVVELILVSVPGRGRNVFRRVGTVERQYRMKHGERVKEHLPGVYRDVTLI</sequence>
<name>A0A6G1ISE1_9PLEO</name>
<protein>
    <submittedName>
        <fullName evidence="2">HET-domain-containing protein</fullName>
    </submittedName>
</protein>
<feature type="domain" description="Heterokaryon incompatibility" evidence="1">
    <location>
        <begin position="203"/>
        <end position="359"/>
    </location>
</feature>
<reference evidence="2" key="1">
    <citation type="journal article" date="2020" name="Stud. Mycol.">
        <title>101 Dothideomycetes genomes: a test case for predicting lifestyles and emergence of pathogens.</title>
        <authorList>
            <person name="Haridas S."/>
            <person name="Albert R."/>
            <person name="Binder M."/>
            <person name="Bloem J."/>
            <person name="Labutti K."/>
            <person name="Salamov A."/>
            <person name="Andreopoulos B."/>
            <person name="Baker S."/>
            <person name="Barry K."/>
            <person name="Bills G."/>
            <person name="Bluhm B."/>
            <person name="Cannon C."/>
            <person name="Castanera R."/>
            <person name="Culley D."/>
            <person name="Daum C."/>
            <person name="Ezra D."/>
            <person name="Gonzalez J."/>
            <person name="Henrissat B."/>
            <person name="Kuo A."/>
            <person name="Liang C."/>
            <person name="Lipzen A."/>
            <person name="Lutzoni F."/>
            <person name="Magnuson J."/>
            <person name="Mondo S."/>
            <person name="Nolan M."/>
            <person name="Ohm R."/>
            <person name="Pangilinan J."/>
            <person name="Park H.-J."/>
            <person name="Ramirez L."/>
            <person name="Alfaro M."/>
            <person name="Sun H."/>
            <person name="Tritt A."/>
            <person name="Yoshinaga Y."/>
            <person name="Zwiers L.-H."/>
            <person name="Turgeon B."/>
            <person name="Goodwin S."/>
            <person name="Spatafora J."/>
            <person name="Crous P."/>
            <person name="Grigoriev I."/>
        </authorList>
    </citation>
    <scope>NUCLEOTIDE SEQUENCE</scope>
    <source>
        <strain evidence="2">CBS 122367</strain>
    </source>
</reference>
<dbReference type="InterPro" id="IPR010730">
    <property type="entry name" value="HET"/>
</dbReference>
<gene>
    <name evidence="2" type="ORF">K458DRAFT_433944</name>
</gene>
<dbReference type="PANTHER" id="PTHR33112">
    <property type="entry name" value="DOMAIN PROTEIN, PUTATIVE-RELATED"/>
    <property type="match status" value="1"/>
</dbReference>
<accession>A0A6G1ISE1</accession>
<dbReference type="EMBL" id="MU005593">
    <property type="protein sequence ID" value="KAF2681075.1"/>
    <property type="molecule type" value="Genomic_DNA"/>
</dbReference>
<dbReference type="Proteomes" id="UP000799291">
    <property type="component" value="Unassembled WGS sequence"/>
</dbReference>
<evidence type="ECO:0000313" key="2">
    <source>
        <dbReference type="EMBL" id="KAF2681075.1"/>
    </source>
</evidence>
<proteinExistence type="predicted"/>
<evidence type="ECO:0000313" key="3">
    <source>
        <dbReference type="Proteomes" id="UP000799291"/>
    </source>
</evidence>